<organism evidence="1 2">
    <name type="scientific">Streptomyces actuosus</name>
    <dbReference type="NCBI Taxonomy" id="1885"/>
    <lineage>
        <taxon>Bacteria</taxon>
        <taxon>Bacillati</taxon>
        <taxon>Actinomycetota</taxon>
        <taxon>Actinomycetes</taxon>
        <taxon>Kitasatosporales</taxon>
        <taxon>Streptomycetaceae</taxon>
        <taxon>Streptomyces</taxon>
    </lineage>
</organism>
<reference evidence="1 2" key="1">
    <citation type="submission" date="2018-06" db="EMBL/GenBank/DDBJ databases">
        <title>The complete genome sequence of a nosiheptide producer Streptomyces actuosus ATCC 25421: deducing the ability of producing a new class III lantibiotics.</title>
        <authorList>
            <person name="Liu W."/>
            <person name="Sun F."/>
            <person name="Hu Y."/>
        </authorList>
    </citation>
    <scope>NUCLEOTIDE SEQUENCE [LARGE SCALE GENOMIC DNA]</scope>
    <source>
        <strain evidence="1 2">ATCC 25421</strain>
    </source>
</reference>
<dbReference type="Proteomes" id="UP000247634">
    <property type="component" value="Chromosome"/>
</dbReference>
<accession>A0A2U9P1W9</accession>
<keyword evidence="2" id="KW-1185">Reference proteome</keyword>
<protein>
    <submittedName>
        <fullName evidence="1">Uncharacterized protein</fullName>
    </submittedName>
</protein>
<gene>
    <name evidence="1" type="ORF">DMT42_13670</name>
</gene>
<dbReference type="AlphaFoldDB" id="A0A2U9P1W9"/>
<sequence>MPYWVEGVGFAHVAEESGIDVPAAASERRGARQVGFQGDVLLLAFVLPDRDVNGFIAALAPQDPLVHRERAVADPAGFHPTTPFGHLGLPEPETLDGVLAGPVCAPCAGKLDELEVVVAPLGGGRSRVYLRGVD</sequence>
<evidence type="ECO:0000313" key="1">
    <source>
        <dbReference type="EMBL" id="AWT43264.1"/>
    </source>
</evidence>
<proteinExistence type="predicted"/>
<dbReference type="EMBL" id="CP029788">
    <property type="protein sequence ID" value="AWT43264.1"/>
    <property type="molecule type" value="Genomic_DNA"/>
</dbReference>
<dbReference type="KEGG" id="sact:DMT42_13670"/>
<name>A0A2U9P1W9_STRAS</name>
<evidence type="ECO:0000313" key="2">
    <source>
        <dbReference type="Proteomes" id="UP000247634"/>
    </source>
</evidence>
<dbReference type="OrthoDB" id="4204758at2"/>